<keyword evidence="3" id="KW-0813">Transport</keyword>
<keyword evidence="10" id="KW-1185">Reference proteome</keyword>
<dbReference type="RefSeq" id="WP_244206466.1">
    <property type="nucleotide sequence ID" value="NZ_FCOE02000005.1"/>
</dbReference>
<evidence type="ECO:0000256" key="6">
    <source>
        <dbReference type="ARBA" id="ARBA00023136"/>
    </source>
</evidence>
<evidence type="ECO:0000256" key="5">
    <source>
        <dbReference type="ARBA" id="ARBA00022989"/>
    </source>
</evidence>
<evidence type="ECO:0000256" key="3">
    <source>
        <dbReference type="ARBA" id="ARBA00022448"/>
    </source>
</evidence>
<feature type="transmembrane region" description="Helical" evidence="8">
    <location>
        <begin position="211"/>
        <end position="234"/>
    </location>
</feature>
<feature type="transmembrane region" description="Helical" evidence="8">
    <location>
        <begin position="303"/>
        <end position="325"/>
    </location>
</feature>
<evidence type="ECO:0000256" key="8">
    <source>
        <dbReference type="SAM" id="Phobius"/>
    </source>
</evidence>
<feature type="transmembrane region" description="Helical" evidence="8">
    <location>
        <begin position="265"/>
        <end position="283"/>
    </location>
</feature>
<dbReference type="GO" id="GO:0015297">
    <property type="term" value="F:antiporter activity"/>
    <property type="evidence" value="ECO:0007669"/>
    <property type="project" value="InterPro"/>
</dbReference>
<dbReference type="InterPro" id="IPR050222">
    <property type="entry name" value="MATE_MdtK"/>
</dbReference>
<evidence type="ECO:0000256" key="7">
    <source>
        <dbReference type="SAM" id="MobiDB-lite"/>
    </source>
</evidence>
<evidence type="ECO:0000313" key="9">
    <source>
        <dbReference type="EMBL" id="SAK56002.1"/>
    </source>
</evidence>
<dbReference type="AlphaFoldDB" id="A0A158ADS7"/>
<feature type="transmembrane region" description="Helical" evidence="8">
    <location>
        <begin position="184"/>
        <end position="205"/>
    </location>
</feature>
<evidence type="ECO:0000256" key="4">
    <source>
        <dbReference type="ARBA" id="ARBA00022692"/>
    </source>
</evidence>
<gene>
    <name evidence="9" type="ORF">AWB80_02150</name>
</gene>
<dbReference type="Pfam" id="PF01554">
    <property type="entry name" value="MatE"/>
    <property type="match status" value="2"/>
</dbReference>
<proteinExistence type="inferred from homology"/>
<dbReference type="GO" id="GO:0005886">
    <property type="term" value="C:plasma membrane"/>
    <property type="evidence" value="ECO:0007669"/>
    <property type="project" value="TreeGrafter"/>
</dbReference>
<feature type="transmembrane region" description="Helical" evidence="8">
    <location>
        <begin position="67"/>
        <end position="89"/>
    </location>
</feature>
<dbReference type="CDD" id="cd13136">
    <property type="entry name" value="MATE_DinF_like"/>
    <property type="match status" value="1"/>
</dbReference>
<feature type="transmembrane region" description="Helical" evidence="8">
    <location>
        <begin position="158"/>
        <end position="177"/>
    </location>
</feature>
<dbReference type="NCBIfam" id="TIGR00797">
    <property type="entry name" value="matE"/>
    <property type="match status" value="1"/>
</dbReference>
<reference evidence="9" key="1">
    <citation type="submission" date="2016-01" db="EMBL/GenBank/DDBJ databases">
        <authorList>
            <person name="Peeters C."/>
        </authorList>
    </citation>
    <scope>NUCLEOTIDE SEQUENCE [LARGE SCALE GENOMIC DNA]</scope>
    <source>
        <strain evidence="9">LMG 29323</strain>
    </source>
</reference>
<evidence type="ECO:0000313" key="10">
    <source>
        <dbReference type="Proteomes" id="UP000054911"/>
    </source>
</evidence>
<name>A0A158ADS7_9BURK</name>
<feature type="region of interest" description="Disordered" evidence="7">
    <location>
        <begin position="1"/>
        <end position="24"/>
    </location>
</feature>
<comment type="caution">
    <text evidence="9">The sequence shown here is derived from an EMBL/GenBank/DDBJ whole genome shotgun (WGS) entry which is preliminary data.</text>
</comment>
<feature type="transmembrane region" description="Helical" evidence="8">
    <location>
        <begin position="377"/>
        <end position="398"/>
    </location>
</feature>
<dbReference type="EMBL" id="FCOE02000005">
    <property type="protein sequence ID" value="SAK56002.1"/>
    <property type="molecule type" value="Genomic_DNA"/>
</dbReference>
<dbReference type="InterPro" id="IPR002528">
    <property type="entry name" value="MATE_fam"/>
</dbReference>
<organism evidence="9 10">
    <name type="scientific">Caballeronia pedi</name>
    <dbReference type="NCBI Taxonomy" id="1777141"/>
    <lineage>
        <taxon>Bacteria</taxon>
        <taxon>Pseudomonadati</taxon>
        <taxon>Pseudomonadota</taxon>
        <taxon>Betaproteobacteria</taxon>
        <taxon>Burkholderiales</taxon>
        <taxon>Burkholderiaceae</taxon>
        <taxon>Caballeronia</taxon>
    </lineage>
</organism>
<dbReference type="Proteomes" id="UP000054911">
    <property type="component" value="Unassembled WGS sequence"/>
</dbReference>
<accession>A0A158ADS7</accession>
<dbReference type="InterPro" id="IPR044644">
    <property type="entry name" value="DinF-like"/>
</dbReference>
<dbReference type="PANTHER" id="PTHR43298:SF2">
    <property type="entry name" value="FMN_FAD EXPORTER YEEO-RELATED"/>
    <property type="match status" value="1"/>
</dbReference>
<evidence type="ECO:0000256" key="2">
    <source>
        <dbReference type="ARBA" id="ARBA00010199"/>
    </source>
</evidence>
<comment type="similarity">
    <text evidence="2">Belongs to the multi antimicrobial extrusion (MATE) (TC 2.A.66.1) family.</text>
</comment>
<feature type="transmembrane region" description="Helical" evidence="8">
    <location>
        <begin position="435"/>
        <end position="456"/>
    </location>
</feature>
<dbReference type="PANTHER" id="PTHR43298">
    <property type="entry name" value="MULTIDRUG RESISTANCE PROTEIN NORM-RELATED"/>
    <property type="match status" value="1"/>
</dbReference>
<feature type="transmembrane region" description="Helical" evidence="8">
    <location>
        <begin position="35"/>
        <end position="55"/>
    </location>
</feature>
<feature type="compositionally biased region" description="Polar residues" evidence="7">
    <location>
        <begin position="1"/>
        <end position="14"/>
    </location>
</feature>
<evidence type="ECO:0000256" key="1">
    <source>
        <dbReference type="ARBA" id="ARBA00004141"/>
    </source>
</evidence>
<comment type="subcellular location">
    <subcellularLocation>
        <location evidence="1">Membrane</location>
        <topology evidence="1">Multi-pass membrane protein</topology>
    </subcellularLocation>
</comment>
<feature type="transmembrane region" description="Helical" evidence="8">
    <location>
        <begin position="337"/>
        <end position="357"/>
    </location>
</feature>
<keyword evidence="5 8" id="KW-1133">Transmembrane helix</keyword>
<feature type="transmembrane region" description="Helical" evidence="8">
    <location>
        <begin position="116"/>
        <end position="138"/>
    </location>
</feature>
<dbReference type="STRING" id="1777141.AWB80_02150"/>
<sequence>MTPLSRTIGPNTLQTPPPNDSTDHTALPVHWHKRVLTLAFPIVLANLTQPILGAVDTAVAGHLDGPQYLGGVALGGLVFSFVFWGFGFLRMGTTGLVAQAFGARDGGALRASLLRALLLALAIGAAVLALQVPIIRYALVALGGSAAVQDTASAYCHARIWAAPFALGNYVVLGYLLGCQRVRLALVTQIVINLVNIVAVLLFVYRFGWGIAGIGAATAFADFCGFVLGLAILWHQRPRGLGPLAPRSLLDARALRRLVAINRDIFIRTICLLGSYGWFAHLGAREGDAVLAANAVLLNFQTFMAFGLDGFAHAAEALVGAAAGARDRYAFRQAVKITMFWSAIGAAGFSIVYWIGGEWIIGGLTDQAVVHATAMRYLPWAAILPLASVAGFLLDGVFIGATRTHELMKAMAVSLAVFLLAAWALAGSLGNHGLWLALTLFMVARGVTLAVQVPAIERAACAPDAR</sequence>
<keyword evidence="6 8" id="KW-0472">Membrane</keyword>
<keyword evidence="4 8" id="KW-0812">Transmembrane</keyword>
<dbReference type="GO" id="GO:0042910">
    <property type="term" value="F:xenobiotic transmembrane transporter activity"/>
    <property type="evidence" value="ECO:0007669"/>
    <property type="project" value="InterPro"/>
</dbReference>
<feature type="transmembrane region" description="Helical" evidence="8">
    <location>
        <begin position="410"/>
        <end position="429"/>
    </location>
</feature>
<protein>
    <submittedName>
        <fullName evidence="9">Multidrug transporter MatE</fullName>
    </submittedName>
</protein>